<evidence type="ECO:0000256" key="1">
    <source>
        <dbReference type="PROSITE-ProRule" id="PRU00325"/>
    </source>
</evidence>
<protein>
    <recommendedName>
        <fullName evidence="2">SWIM-type domain-containing protein</fullName>
    </recommendedName>
</protein>
<keyword evidence="1" id="KW-0479">Metal-binding</keyword>
<dbReference type="KEGG" id="aman:B6F84_07400"/>
<dbReference type="RefSeq" id="WP_148691655.1">
    <property type="nucleotide sequence ID" value="NZ_CP020477.1"/>
</dbReference>
<sequence length="117" mass="14101">MEKSRLLRKAKLAVENKRIVKIEVENSFLSVYIFLTNDIRRHRDHIMTENSCDCKYFIFNKIYLNKCFCYHVLALKYSLESEKNIITIKTDFSTFNQILLEIYNYGKSLKLRKLIYT</sequence>
<keyword evidence="1" id="KW-0862">Zinc</keyword>
<name>A0A1W6K064_9CREN</name>
<evidence type="ECO:0000313" key="3">
    <source>
        <dbReference type="EMBL" id="ARM75875.1"/>
    </source>
</evidence>
<dbReference type="PROSITE" id="PS50966">
    <property type="entry name" value="ZF_SWIM"/>
    <property type="match status" value="1"/>
</dbReference>
<dbReference type="Proteomes" id="UP000193404">
    <property type="component" value="Chromosome"/>
</dbReference>
<proteinExistence type="predicted"/>
<dbReference type="GO" id="GO:0008270">
    <property type="term" value="F:zinc ion binding"/>
    <property type="evidence" value="ECO:0007669"/>
    <property type="project" value="UniProtKB-KW"/>
</dbReference>
<dbReference type="OrthoDB" id="35947at2157"/>
<accession>A0A1W6K064</accession>
<gene>
    <name evidence="3" type="ORF">B6F84_07400</name>
</gene>
<evidence type="ECO:0000259" key="2">
    <source>
        <dbReference type="PROSITE" id="PS50966"/>
    </source>
</evidence>
<dbReference type="STRING" id="282676.B6F84_07400"/>
<evidence type="ECO:0000313" key="4">
    <source>
        <dbReference type="Proteomes" id="UP000193404"/>
    </source>
</evidence>
<dbReference type="EMBL" id="CP020477">
    <property type="protein sequence ID" value="ARM75875.1"/>
    <property type="molecule type" value="Genomic_DNA"/>
</dbReference>
<dbReference type="GeneID" id="41590733"/>
<dbReference type="InterPro" id="IPR007527">
    <property type="entry name" value="Znf_SWIM"/>
</dbReference>
<reference evidence="3 4" key="1">
    <citation type="submission" date="2017-03" db="EMBL/GenBank/DDBJ databases">
        <title>Sulfur activation and transportation mechanism of thermophilic Archaea Acidianus manzaensis YN-25.</title>
        <authorList>
            <person name="Ma Y."/>
            <person name="Yang Y."/>
            <person name="Xia J."/>
        </authorList>
    </citation>
    <scope>NUCLEOTIDE SEQUENCE [LARGE SCALE GENOMIC DNA]</scope>
    <source>
        <strain evidence="3 4">YN-25</strain>
    </source>
</reference>
<keyword evidence="4" id="KW-1185">Reference proteome</keyword>
<organism evidence="3 4">
    <name type="scientific">Acidianus manzaensis</name>
    <dbReference type="NCBI Taxonomy" id="282676"/>
    <lineage>
        <taxon>Archaea</taxon>
        <taxon>Thermoproteota</taxon>
        <taxon>Thermoprotei</taxon>
        <taxon>Sulfolobales</taxon>
        <taxon>Sulfolobaceae</taxon>
        <taxon>Acidianus</taxon>
    </lineage>
</organism>
<dbReference type="AlphaFoldDB" id="A0A1W6K064"/>
<feature type="domain" description="SWIM-type" evidence="2">
    <location>
        <begin position="37"/>
        <end position="80"/>
    </location>
</feature>
<keyword evidence="1" id="KW-0863">Zinc-finger</keyword>